<dbReference type="InterPro" id="IPR001715">
    <property type="entry name" value="CH_dom"/>
</dbReference>
<comment type="similarity">
    <text evidence="1 2">Belongs to the calponin family.</text>
</comment>
<gene>
    <name evidence="5" type="ORF">FSP39_016395</name>
</gene>
<evidence type="ECO:0000259" key="4">
    <source>
        <dbReference type="PROSITE" id="PS50021"/>
    </source>
</evidence>
<evidence type="ECO:0000256" key="2">
    <source>
        <dbReference type="RuleBase" id="RU361224"/>
    </source>
</evidence>
<dbReference type="Gene3D" id="1.10.418.10">
    <property type="entry name" value="Calponin-like domain"/>
    <property type="match status" value="1"/>
</dbReference>
<dbReference type="SUPFAM" id="SSF47576">
    <property type="entry name" value="Calponin-homology domain, CH-domain"/>
    <property type="match status" value="1"/>
</dbReference>
<evidence type="ECO:0000313" key="6">
    <source>
        <dbReference type="Proteomes" id="UP001186944"/>
    </source>
</evidence>
<dbReference type="AlphaFoldDB" id="A0AA88Y8U4"/>
<dbReference type="GO" id="GO:0007015">
    <property type="term" value="P:actin filament organization"/>
    <property type="evidence" value="ECO:0007669"/>
    <property type="project" value="TreeGrafter"/>
</dbReference>
<dbReference type="PANTHER" id="PTHR47385">
    <property type="entry name" value="CALPONIN"/>
    <property type="match status" value="1"/>
</dbReference>
<evidence type="ECO:0000256" key="1">
    <source>
        <dbReference type="ARBA" id="ARBA00009631"/>
    </source>
</evidence>
<dbReference type="PROSITE" id="PS50021">
    <property type="entry name" value="CH"/>
    <property type="match status" value="1"/>
</dbReference>
<evidence type="ECO:0000256" key="3">
    <source>
        <dbReference type="SAM" id="MobiDB-lite"/>
    </source>
</evidence>
<dbReference type="GO" id="GO:0051015">
    <property type="term" value="F:actin filament binding"/>
    <property type="evidence" value="ECO:0007669"/>
    <property type="project" value="TreeGrafter"/>
</dbReference>
<feature type="region of interest" description="Disordered" evidence="3">
    <location>
        <begin position="173"/>
        <end position="197"/>
    </location>
</feature>
<sequence>MANRPSAYGLTGEVQRKMKAKYDENLEQECREWIEAVLDMELVPGADPNKPLGVRSFQEALKDGSVLCNLMNTIAPGSIKKMNNSKMAFKMMENINHFLAAADAYGVSKTDQFQTVDLYEAQNMTQVVNCLMAVGRKAQKNGFNGPTLGPKESEQNPRHFDEEKLRAGQTVIGLQAGSNRGASQSGMNFGKSRSILD</sequence>
<dbReference type="SMART" id="SM00033">
    <property type="entry name" value="CH"/>
    <property type="match status" value="1"/>
</dbReference>
<feature type="compositionally biased region" description="Polar residues" evidence="3">
    <location>
        <begin position="176"/>
        <end position="187"/>
    </location>
</feature>
<protein>
    <recommendedName>
        <fullName evidence="2">Transgelin</fullName>
    </recommendedName>
</protein>
<feature type="domain" description="Calponin-homology (CH)" evidence="4">
    <location>
        <begin position="24"/>
        <end position="139"/>
    </location>
</feature>
<dbReference type="EMBL" id="VSWD01000006">
    <property type="protein sequence ID" value="KAK3100212.1"/>
    <property type="molecule type" value="Genomic_DNA"/>
</dbReference>
<dbReference type="Pfam" id="PF00307">
    <property type="entry name" value="CH"/>
    <property type="match status" value="1"/>
</dbReference>
<keyword evidence="6" id="KW-1185">Reference proteome</keyword>
<comment type="caution">
    <text evidence="5">The sequence shown here is derived from an EMBL/GenBank/DDBJ whole genome shotgun (WGS) entry which is preliminary data.</text>
</comment>
<dbReference type="PRINTS" id="PR00888">
    <property type="entry name" value="SM22CALPONIN"/>
</dbReference>
<accession>A0AA88Y8U4</accession>
<dbReference type="InterPro" id="IPR003096">
    <property type="entry name" value="SM22_calponin"/>
</dbReference>
<dbReference type="InterPro" id="IPR036872">
    <property type="entry name" value="CH_dom_sf"/>
</dbReference>
<dbReference type="Pfam" id="PF00402">
    <property type="entry name" value="Calponin"/>
    <property type="match status" value="1"/>
</dbReference>
<evidence type="ECO:0000313" key="5">
    <source>
        <dbReference type="EMBL" id="KAK3100212.1"/>
    </source>
</evidence>
<dbReference type="InterPro" id="IPR000557">
    <property type="entry name" value="Calponin_repeat"/>
</dbReference>
<dbReference type="InterPro" id="IPR050606">
    <property type="entry name" value="Calponin-like"/>
</dbReference>
<dbReference type="PROSITE" id="PS01052">
    <property type="entry name" value="CALPONIN_1"/>
    <property type="match status" value="1"/>
</dbReference>
<reference evidence="5" key="1">
    <citation type="submission" date="2019-08" db="EMBL/GenBank/DDBJ databases">
        <title>The improved chromosome-level genome for the pearl oyster Pinctada fucata martensii using PacBio sequencing and Hi-C.</title>
        <authorList>
            <person name="Zheng Z."/>
        </authorList>
    </citation>
    <scope>NUCLEOTIDE SEQUENCE</scope>
    <source>
        <strain evidence="5">ZZ-2019</strain>
        <tissue evidence="5">Adductor muscle</tissue>
    </source>
</reference>
<name>A0AA88Y8U4_PINIB</name>
<dbReference type="GO" id="GO:0015629">
    <property type="term" value="C:actin cytoskeleton"/>
    <property type="evidence" value="ECO:0007669"/>
    <property type="project" value="TreeGrafter"/>
</dbReference>
<dbReference type="PROSITE" id="PS51122">
    <property type="entry name" value="CALPONIN_2"/>
    <property type="match status" value="1"/>
</dbReference>
<proteinExistence type="inferred from homology"/>
<organism evidence="5 6">
    <name type="scientific">Pinctada imbricata</name>
    <name type="common">Atlantic pearl-oyster</name>
    <name type="synonym">Pinctada martensii</name>
    <dbReference type="NCBI Taxonomy" id="66713"/>
    <lineage>
        <taxon>Eukaryota</taxon>
        <taxon>Metazoa</taxon>
        <taxon>Spiralia</taxon>
        <taxon>Lophotrochozoa</taxon>
        <taxon>Mollusca</taxon>
        <taxon>Bivalvia</taxon>
        <taxon>Autobranchia</taxon>
        <taxon>Pteriomorphia</taxon>
        <taxon>Pterioida</taxon>
        <taxon>Pterioidea</taxon>
        <taxon>Pteriidae</taxon>
        <taxon>Pinctada</taxon>
    </lineage>
</organism>
<dbReference type="Proteomes" id="UP001186944">
    <property type="component" value="Unassembled WGS sequence"/>
</dbReference>
<dbReference type="PANTHER" id="PTHR47385:SF14">
    <property type="entry name" value="TRANSGELIN"/>
    <property type="match status" value="1"/>
</dbReference>